<dbReference type="EMBL" id="VYUT01000015">
    <property type="protein sequence ID" value="KAA9204677.1"/>
    <property type="molecule type" value="Genomic_DNA"/>
</dbReference>
<organism evidence="4 5">
    <name type="scientific">Enterococcus durans</name>
    <dbReference type="NCBI Taxonomy" id="53345"/>
    <lineage>
        <taxon>Bacteria</taxon>
        <taxon>Bacillati</taxon>
        <taxon>Bacillota</taxon>
        <taxon>Bacilli</taxon>
        <taxon>Lactobacillales</taxon>
        <taxon>Enterococcaceae</taxon>
        <taxon>Enterococcus</taxon>
    </lineage>
</organism>
<dbReference type="Proteomes" id="UP000326078">
    <property type="component" value="Unassembled WGS sequence"/>
</dbReference>
<evidence type="ECO:0000313" key="5">
    <source>
        <dbReference type="Proteomes" id="UP000326078"/>
    </source>
</evidence>
<dbReference type="InterPro" id="IPR017853">
    <property type="entry name" value="GH"/>
</dbReference>
<comment type="similarity">
    <text evidence="1">Belongs to the glycosyl hydrolase 20 family.</text>
</comment>
<proteinExistence type="inferred from homology"/>
<dbReference type="PANTHER" id="PTHR43678:SF1">
    <property type="entry name" value="BETA-N-ACETYLHEXOSAMINIDASE"/>
    <property type="match status" value="1"/>
</dbReference>
<dbReference type="AlphaFoldDB" id="A0A5N0YP48"/>
<dbReference type="GO" id="GO:0005975">
    <property type="term" value="P:carbohydrate metabolic process"/>
    <property type="evidence" value="ECO:0007669"/>
    <property type="project" value="InterPro"/>
</dbReference>
<dbReference type="RefSeq" id="WP_151026580.1">
    <property type="nucleotide sequence ID" value="NZ_VYUK01000011.1"/>
</dbReference>
<evidence type="ECO:0000256" key="1">
    <source>
        <dbReference type="ARBA" id="ARBA00006285"/>
    </source>
</evidence>
<dbReference type="InterPro" id="IPR015883">
    <property type="entry name" value="Glyco_hydro_20_cat"/>
</dbReference>
<keyword evidence="2 4" id="KW-0378">Hydrolase</keyword>
<dbReference type="SUPFAM" id="SSF51445">
    <property type="entry name" value="(Trans)glycosidases"/>
    <property type="match status" value="1"/>
</dbReference>
<evidence type="ECO:0000256" key="2">
    <source>
        <dbReference type="ARBA" id="ARBA00022801"/>
    </source>
</evidence>
<comment type="caution">
    <text evidence="4">The sequence shown here is derived from an EMBL/GenBank/DDBJ whole genome shotgun (WGS) entry which is preliminary data.</text>
</comment>
<accession>A0A5N0YP48</accession>
<gene>
    <name evidence="4" type="ORF">F6X95_10510</name>
</gene>
<dbReference type="InterPro" id="IPR052764">
    <property type="entry name" value="GH20_Enzymes"/>
</dbReference>
<name>A0A5N0YP48_9ENTE</name>
<feature type="domain" description="Glycoside hydrolase family 20 catalytic" evidence="3">
    <location>
        <begin position="6"/>
        <end position="283"/>
    </location>
</feature>
<evidence type="ECO:0000313" key="4">
    <source>
        <dbReference type="EMBL" id="KAA9204677.1"/>
    </source>
</evidence>
<dbReference type="CDD" id="cd06564">
    <property type="entry name" value="GH20_DspB_LnbB-like"/>
    <property type="match status" value="1"/>
</dbReference>
<reference evidence="4 5" key="1">
    <citation type="submission" date="2019-09" db="EMBL/GenBank/DDBJ databases">
        <title>Vancomyinc resistant enterococci isolated from farm animals in Switzerland.</title>
        <authorList>
            <person name="Stevens M.J.A."/>
            <person name="Stephan R."/>
            <person name="Morach M."/>
            <person name="Nuesch-Inderbinen M."/>
        </authorList>
    </citation>
    <scope>NUCLEOTIDE SEQUENCE [LARGE SCALE GENOMIC DNA]</scope>
    <source>
        <strain evidence="4 5">GH27</strain>
    </source>
</reference>
<evidence type="ECO:0000259" key="3">
    <source>
        <dbReference type="Pfam" id="PF00728"/>
    </source>
</evidence>
<dbReference type="GO" id="GO:0004563">
    <property type="term" value="F:beta-N-acetylhexosaminidase activity"/>
    <property type="evidence" value="ECO:0007669"/>
    <property type="project" value="UniProtKB-ARBA"/>
</dbReference>
<dbReference type="Pfam" id="PF00728">
    <property type="entry name" value="Glyco_hydro_20"/>
    <property type="match status" value="1"/>
</dbReference>
<dbReference type="Gene3D" id="3.20.20.80">
    <property type="entry name" value="Glycosidases"/>
    <property type="match status" value="1"/>
</dbReference>
<sequence length="346" mass="39690">MKKILSIDAGRKYFSKEQLETIIEKASQAGFTGIEVILANNGLRFILDDMAINGQVQYYESEKVKEALIKGTKKYYDDPNGCYLSQKDMDYLLQSAKKRSIELIPVINSPGHMDAIVEGMRHLGIQAPAFRTSRSTIDLANQEAVDFTRQLVKKYIDYFSGKVDYFNLGCDEYANDVKTEGGWLGLLDKGDYAKFIDYTNELAAMVKNNKMEPIVFNDGIYYNADERYGQFDPAIIVAYWTAGWKGYEVCPPEFLLAKGHRLLNTNDSWYWVIGRNTEKDGYYHFEQVLEGIERAKISQVSAAVEKLPIIGSMFGIWADDPERPFEMQALDQLITRYSSYWHQQFQ</sequence>
<protein>
    <submittedName>
        <fullName evidence="4">Family 20 glycosylhydrolase</fullName>
    </submittedName>
</protein>
<dbReference type="PANTHER" id="PTHR43678">
    <property type="entry name" value="PUTATIVE (AFU_ORTHOLOGUE AFUA_2G00640)-RELATED"/>
    <property type="match status" value="1"/>
</dbReference>